<feature type="binding site" description="in other chain" evidence="8">
    <location>
        <position position="144"/>
    </location>
    <ligand>
        <name>IMP</name>
        <dbReference type="ChEBI" id="CHEBI:58053"/>
        <note>ligand shared between dimeric partners</note>
    </ligand>
</feature>
<dbReference type="CDD" id="cd03108">
    <property type="entry name" value="AdSS"/>
    <property type="match status" value="1"/>
</dbReference>
<feature type="active site" evidence="9">
    <location>
        <position position="155"/>
    </location>
</feature>
<evidence type="ECO:0000256" key="1">
    <source>
        <dbReference type="ARBA" id="ARBA00011738"/>
    </source>
</evidence>
<comment type="cofactor">
    <cofactor evidence="8">
        <name>Mg(2+)</name>
        <dbReference type="ChEBI" id="CHEBI:18420"/>
    </cofactor>
    <text evidence="8">Binds 1 Mg(2+) ion per subunit.</text>
</comment>
<dbReference type="KEGG" id="pce:PECL_791"/>
<evidence type="ECO:0000256" key="5">
    <source>
        <dbReference type="ARBA" id="ARBA00022755"/>
    </source>
</evidence>
<sequence>MNILNVLRTLKEDFMSVSVVIGSQWGDEGKGKIIDLLGQSANFTVRYSGGDNAGHSLVVGNQHLALSLVPSGILNQDATCVLGNGVVINPKTLLDEITQLNDLGIKTEHLRISDRAHVILPYHILQDQQQERELSKLGKPIGTTNKGIGPAYMDKMQRIGIRVTDLIDYSILEEKLKFNFEQKKRLIDEDLWNEMPTLEQIIKEYSHMGVLLAPLITDTTDLLNTGIQNGEKILLEGAQGAMLDIDHGTYPFVTSSNPTAGGSSIGSGIGPTNINKVIGVAKAYVSRVGEGPFPTEQLNSIGNKIREKAHEYGTVTNRPRRIGWFDGVMMKYVSEVNGFTDLVINCLDILSGIKTIKICTGYKTADGKIIDYYPASDKLLQAMTPQYLSLPGWSEDITNITSFDALPQNAQNFLKSIEKITKVQISAFSVGADRSKTIKINDLW</sequence>
<dbReference type="GO" id="GO:0004019">
    <property type="term" value="F:adenylosuccinate synthase activity"/>
    <property type="evidence" value="ECO:0007669"/>
    <property type="project" value="UniProtKB-UniRule"/>
</dbReference>
<feature type="active site" description="Proton acceptor" evidence="8">
    <location>
        <position position="27"/>
    </location>
</feature>
<keyword evidence="7 8" id="KW-0342">GTP-binding</keyword>
<dbReference type="HOGENOM" id="CLU_029848_0_0_9"/>
<evidence type="ECO:0000256" key="10">
    <source>
        <dbReference type="RuleBase" id="RU000520"/>
    </source>
</evidence>
<feature type="binding site" evidence="8">
    <location>
        <begin position="54"/>
        <end position="56"/>
    </location>
    <ligand>
        <name>GTP</name>
        <dbReference type="ChEBI" id="CHEBI:37565"/>
    </ligand>
</feature>
<dbReference type="FunFam" id="3.90.170.10:FF:000001">
    <property type="entry name" value="Adenylosuccinate synthetase"/>
    <property type="match status" value="1"/>
</dbReference>
<feature type="binding site" evidence="8">
    <location>
        <position position="54"/>
    </location>
    <ligand>
        <name>Mg(2+)</name>
        <dbReference type="ChEBI" id="CHEBI:18420"/>
    </ligand>
</feature>
<evidence type="ECO:0000256" key="7">
    <source>
        <dbReference type="ARBA" id="ARBA00023134"/>
    </source>
</evidence>
<comment type="pathway">
    <text evidence="8 10">Purine metabolism; AMP biosynthesis via de novo pathway; AMP from IMP: step 1/2.</text>
</comment>
<dbReference type="GO" id="GO:0000287">
    <property type="term" value="F:magnesium ion binding"/>
    <property type="evidence" value="ECO:0007669"/>
    <property type="project" value="UniProtKB-UniRule"/>
</dbReference>
<evidence type="ECO:0000256" key="8">
    <source>
        <dbReference type="HAMAP-Rule" id="MF_00011"/>
    </source>
</evidence>
<feature type="binding site" evidence="8">
    <location>
        <position position="320"/>
    </location>
    <ligand>
        <name>GTP</name>
        <dbReference type="ChEBI" id="CHEBI:37565"/>
    </ligand>
</feature>
<dbReference type="GO" id="GO:0044208">
    <property type="term" value="P:'de novo' AMP biosynthetic process"/>
    <property type="evidence" value="ECO:0007669"/>
    <property type="project" value="UniProtKB-UniRule"/>
</dbReference>
<evidence type="ECO:0000256" key="6">
    <source>
        <dbReference type="ARBA" id="ARBA00022842"/>
    </source>
</evidence>
<dbReference type="InterPro" id="IPR042110">
    <property type="entry name" value="Adenylosuccinate_synth_dom2"/>
</dbReference>
<evidence type="ECO:0000313" key="11">
    <source>
        <dbReference type="EMBL" id="AEV95065.1"/>
    </source>
</evidence>
<dbReference type="GO" id="GO:0005737">
    <property type="term" value="C:cytoplasm"/>
    <property type="evidence" value="ECO:0007669"/>
    <property type="project" value="UniProtKB-SubCell"/>
</dbReference>
<dbReference type="GO" id="GO:0005525">
    <property type="term" value="F:GTP binding"/>
    <property type="evidence" value="ECO:0007669"/>
    <property type="project" value="UniProtKB-UniRule"/>
</dbReference>
<comment type="similarity">
    <text evidence="8 10">Belongs to the adenylosuccinate synthetase family.</text>
</comment>
<dbReference type="GO" id="GO:0046040">
    <property type="term" value="P:IMP metabolic process"/>
    <property type="evidence" value="ECO:0007669"/>
    <property type="project" value="TreeGrafter"/>
</dbReference>
<dbReference type="EC" id="6.3.4.4" evidence="8 10"/>
<dbReference type="InterPro" id="IPR001114">
    <property type="entry name" value="Adenylosuccinate_synthetase"/>
</dbReference>
<name>G8PCT0_PEDCP</name>
<dbReference type="SUPFAM" id="SSF52540">
    <property type="entry name" value="P-loop containing nucleoside triphosphate hydrolases"/>
    <property type="match status" value="1"/>
</dbReference>
<feature type="binding site" description="in other chain" evidence="8">
    <location>
        <position position="318"/>
    </location>
    <ligand>
        <name>IMP</name>
        <dbReference type="ChEBI" id="CHEBI:58053"/>
        <note>ligand shared between dimeric partners</note>
    </ligand>
</feature>
<reference evidence="11 12" key="1">
    <citation type="journal article" date="2012" name="J. Bacteriol.">
        <title>Complete Genome Sequence of the Beer Spoilage Organism Pediococcus claussenii ATCC BAA-344T.</title>
        <authorList>
            <person name="Pittet V."/>
            <person name="Abegunde T."/>
            <person name="Marfleet T."/>
            <person name="Haakensen M."/>
            <person name="Morrow K."/>
            <person name="Jayaprakash T."/>
            <person name="Schroeder K."/>
            <person name="Trost B."/>
            <person name="Byrns S."/>
            <person name="Bergsveinson J."/>
            <person name="Kusalik A."/>
            <person name="Ziola B."/>
        </authorList>
    </citation>
    <scope>NUCLEOTIDE SEQUENCE [LARGE SCALE GENOMIC DNA]</scope>
    <source>
        <strain evidence="11 12">ATCC BAA-344</strain>
    </source>
</reference>
<feature type="binding site" evidence="8">
    <location>
        <begin position="429"/>
        <end position="431"/>
    </location>
    <ligand>
        <name>GTP</name>
        <dbReference type="ChEBI" id="CHEBI:37565"/>
    </ligand>
</feature>
<dbReference type="EMBL" id="CP003137">
    <property type="protein sequence ID" value="AEV95065.1"/>
    <property type="molecule type" value="Genomic_DNA"/>
</dbReference>
<feature type="binding site" evidence="8">
    <location>
        <position position="158"/>
    </location>
    <ligand>
        <name>IMP</name>
        <dbReference type="ChEBI" id="CHEBI:58053"/>
        <note>ligand shared between dimeric partners</note>
    </ligand>
</feature>
<keyword evidence="4 8" id="KW-0547">Nucleotide-binding</keyword>
<comment type="function">
    <text evidence="8">Plays an important role in the de novo pathway of purine nucleotide biosynthesis. Catalyzes the first committed step in the biosynthesis of AMP from IMP.</text>
</comment>
<dbReference type="STRING" id="701521.PECL_791"/>
<dbReference type="NCBIfam" id="TIGR00184">
    <property type="entry name" value="purA"/>
    <property type="match status" value="1"/>
</dbReference>
<dbReference type="InterPro" id="IPR042109">
    <property type="entry name" value="Adenylosuccinate_synth_dom1"/>
</dbReference>
<dbReference type="Proteomes" id="UP000005444">
    <property type="component" value="Chromosome"/>
</dbReference>
<evidence type="ECO:0000313" key="12">
    <source>
        <dbReference type="Proteomes" id="UP000005444"/>
    </source>
</evidence>
<evidence type="ECO:0000256" key="9">
    <source>
        <dbReference type="PROSITE-ProRule" id="PRU10134"/>
    </source>
</evidence>
<feature type="binding site" description="in other chain" evidence="8">
    <location>
        <position position="254"/>
    </location>
    <ligand>
        <name>IMP</name>
        <dbReference type="ChEBI" id="CHEBI:58053"/>
        <note>ligand shared between dimeric partners</note>
    </ligand>
</feature>
<feature type="binding site" evidence="8">
    <location>
        <begin position="314"/>
        <end position="320"/>
    </location>
    <ligand>
        <name>substrate</name>
    </ligand>
</feature>
<organism evidence="11 12">
    <name type="scientific">Pediococcus claussenii (strain ATCC BAA-344 / DSM 14800 / JCM 18046 / KCTC 3811 / LMG 21948 / P06)</name>
    <dbReference type="NCBI Taxonomy" id="701521"/>
    <lineage>
        <taxon>Bacteria</taxon>
        <taxon>Bacillati</taxon>
        <taxon>Bacillota</taxon>
        <taxon>Bacilli</taxon>
        <taxon>Lactobacillales</taxon>
        <taxon>Lactobacillaceae</taxon>
        <taxon>Pediococcus</taxon>
    </lineage>
</organism>
<feature type="binding site" description="in other chain" evidence="8">
    <location>
        <position position="239"/>
    </location>
    <ligand>
        <name>IMP</name>
        <dbReference type="ChEBI" id="CHEBI:58053"/>
        <note>ligand shared between dimeric partners</note>
    </ligand>
</feature>
<keyword evidence="12" id="KW-1185">Reference proteome</keyword>
<feature type="binding site" evidence="8">
    <location>
        <begin position="346"/>
        <end position="348"/>
    </location>
    <ligand>
        <name>GTP</name>
        <dbReference type="ChEBI" id="CHEBI:37565"/>
    </ligand>
</feature>
<comment type="subunit">
    <text evidence="1 8">Homodimer.</text>
</comment>
<evidence type="ECO:0000256" key="2">
    <source>
        <dbReference type="ARBA" id="ARBA00022598"/>
    </source>
</evidence>
<dbReference type="InterPro" id="IPR042111">
    <property type="entry name" value="Adenylosuccinate_synth_dom3"/>
</dbReference>
<evidence type="ECO:0000256" key="3">
    <source>
        <dbReference type="ARBA" id="ARBA00022723"/>
    </source>
</evidence>
<protein>
    <recommendedName>
        <fullName evidence="8 10">Adenylosuccinate synthetase</fullName>
        <shortName evidence="8">AMPSase</shortName>
        <shortName evidence="8">AdSS</shortName>
        <ecNumber evidence="8 10">6.3.4.4</ecNumber>
    </recommendedName>
    <alternativeName>
        <fullName evidence="8">IMP--aspartate ligase</fullName>
    </alternativeName>
</protein>
<dbReference type="PANTHER" id="PTHR11846:SF0">
    <property type="entry name" value="ADENYLOSUCCINATE SYNTHETASE"/>
    <property type="match status" value="1"/>
</dbReference>
<comment type="subcellular location">
    <subcellularLocation>
        <location evidence="8">Cytoplasm</location>
    </subcellularLocation>
</comment>
<keyword evidence="6 8" id="KW-0460">Magnesium</keyword>
<dbReference type="Gene3D" id="3.40.440.10">
    <property type="entry name" value="Adenylosuccinate Synthetase, subunit A, domain 1"/>
    <property type="match status" value="1"/>
</dbReference>
<dbReference type="PROSITE" id="PS00513">
    <property type="entry name" value="ADENYLOSUCCIN_SYN_2"/>
    <property type="match status" value="1"/>
</dbReference>
<proteinExistence type="inferred from homology"/>
<gene>
    <name evidence="8 11" type="primary">purA</name>
    <name evidence="11" type="ordered locus">PECL_791</name>
</gene>
<dbReference type="NCBIfam" id="NF002223">
    <property type="entry name" value="PRK01117.1"/>
    <property type="match status" value="1"/>
</dbReference>
<comment type="catalytic activity">
    <reaction evidence="8 10">
        <text>IMP + L-aspartate + GTP = N(6)-(1,2-dicarboxyethyl)-AMP + GDP + phosphate + 2 H(+)</text>
        <dbReference type="Rhea" id="RHEA:15753"/>
        <dbReference type="ChEBI" id="CHEBI:15378"/>
        <dbReference type="ChEBI" id="CHEBI:29991"/>
        <dbReference type="ChEBI" id="CHEBI:37565"/>
        <dbReference type="ChEBI" id="CHEBI:43474"/>
        <dbReference type="ChEBI" id="CHEBI:57567"/>
        <dbReference type="ChEBI" id="CHEBI:58053"/>
        <dbReference type="ChEBI" id="CHEBI:58189"/>
        <dbReference type="EC" id="6.3.4.4"/>
    </reaction>
</comment>
<dbReference type="PROSITE" id="PS01266">
    <property type="entry name" value="ADENYLOSUCCIN_SYN_1"/>
    <property type="match status" value="1"/>
</dbReference>
<accession>G8PCT0</accession>
<feature type="binding site" description="in other chain" evidence="8">
    <location>
        <begin position="52"/>
        <end position="55"/>
    </location>
    <ligand>
        <name>IMP</name>
        <dbReference type="ChEBI" id="CHEBI:58053"/>
        <note>ligand shared between dimeric partners</note>
    </ligand>
</feature>
<feature type="active site" description="Proton donor" evidence="8">
    <location>
        <position position="55"/>
    </location>
</feature>
<keyword evidence="3 8" id="KW-0479">Metal-binding</keyword>
<dbReference type="HAMAP" id="MF_00011">
    <property type="entry name" value="Adenylosucc_synth"/>
    <property type="match status" value="1"/>
</dbReference>
<dbReference type="InterPro" id="IPR033128">
    <property type="entry name" value="Adenylosuccin_syn_Lys_AS"/>
</dbReference>
<keyword evidence="5 8" id="KW-0658">Purine biosynthesis</keyword>
<keyword evidence="2 8" id="KW-0436">Ligase</keyword>
<feature type="binding site" description="in other chain" evidence="8">
    <location>
        <begin position="27"/>
        <end position="30"/>
    </location>
    <ligand>
        <name>IMP</name>
        <dbReference type="ChEBI" id="CHEBI:58053"/>
        <note>ligand shared between dimeric partners</note>
    </ligand>
</feature>
<feature type="binding site" evidence="8">
    <location>
        <begin position="26"/>
        <end position="32"/>
    </location>
    <ligand>
        <name>GTP</name>
        <dbReference type="ChEBI" id="CHEBI:37565"/>
    </ligand>
</feature>
<evidence type="ECO:0000256" key="4">
    <source>
        <dbReference type="ARBA" id="ARBA00022741"/>
    </source>
</evidence>
<dbReference type="UniPathway" id="UPA00075">
    <property type="reaction ID" value="UER00335"/>
</dbReference>
<dbReference type="Pfam" id="PF00709">
    <property type="entry name" value="Adenylsucc_synt"/>
    <property type="match status" value="1"/>
</dbReference>
<dbReference type="InterPro" id="IPR027417">
    <property type="entry name" value="P-loop_NTPase"/>
</dbReference>
<keyword evidence="8" id="KW-0963">Cytoplasm</keyword>
<dbReference type="eggNOG" id="COG0104">
    <property type="taxonomic scope" value="Bacteria"/>
</dbReference>
<feature type="binding site" evidence="8">
    <location>
        <position position="27"/>
    </location>
    <ligand>
        <name>Mg(2+)</name>
        <dbReference type="ChEBI" id="CHEBI:18420"/>
    </ligand>
</feature>
<dbReference type="Gene3D" id="1.10.300.10">
    <property type="entry name" value="Adenylosuccinate Synthetase, subunit A, domain 2"/>
    <property type="match status" value="1"/>
</dbReference>
<dbReference type="PANTHER" id="PTHR11846">
    <property type="entry name" value="ADENYLOSUCCINATE SYNTHETASE"/>
    <property type="match status" value="1"/>
</dbReference>
<dbReference type="Gene3D" id="3.90.170.10">
    <property type="entry name" value="Adenylosuccinate Synthetase, subunit A, domain 3"/>
    <property type="match status" value="1"/>
</dbReference>
<dbReference type="SMART" id="SM00788">
    <property type="entry name" value="Adenylsucc_synt"/>
    <property type="match status" value="1"/>
</dbReference>
<dbReference type="PATRIC" id="fig|701521.8.peg.743"/>
<dbReference type="InterPro" id="IPR018220">
    <property type="entry name" value="Adenylosuccin_syn_GTP-bd"/>
</dbReference>
<dbReference type="FunFam" id="1.10.300.10:FF:000001">
    <property type="entry name" value="Adenylosuccinate synthetase"/>
    <property type="match status" value="1"/>
</dbReference>
<dbReference type="AlphaFoldDB" id="G8PCT0"/>